<comment type="similarity">
    <text evidence="1">Belongs to the class-II aminoacyl-tRNA synthetase family. Type-1 seryl-tRNA synthetase subfamily.</text>
</comment>
<keyword evidence="3" id="KW-0436">Ligase</keyword>
<evidence type="ECO:0000256" key="8">
    <source>
        <dbReference type="ARBA" id="ARBA00031113"/>
    </source>
</evidence>
<dbReference type="InterPro" id="IPR002314">
    <property type="entry name" value="aa-tRNA-synt_IIb"/>
</dbReference>
<dbReference type="InterPro" id="IPR042103">
    <property type="entry name" value="SerRS_1_N_sf"/>
</dbReference>
<dbReference type="EMBL" id="LT554579">
    <property type="protein sequence ID" value="SAM06259.1"/>
    <property type="molecule type" value="Genomic_DNA"/>
</dbReference>
<evidence type="ECO:0000256" key="6">
    <source>
        <dbReference type="ARBA" id="ARBA00022917"/>
    </source>
</evidence>
<dbReference type="PROSITE" id="PS50862">
    <property type="entry name" value="AA_TRNA_LIGASE_II"/>
    <property type="match status" value="1"/>
</dbReference>
<dbReference type="Gene3D" id="3.30.930.10">
    <property type="entry name" value="Bira Bifunctional Protein, Domain 2"/>
    <property type="match status" value="1"/>
</dbReference>
<keyword evidence="11" id="KW-0175">Coiled coil</keyword>
<dbReference type="InterPro" id="IPR045864">
    <property type="entry name" value="aa-tRNA-synth_II/BPL/LPL"/>
</dbReference>
<keyword evidence="5 10" id="KW-0067">ATP-binding</keyword>
<feature type="binding site" evidence="10">
    <location>
        <begin position="359"/>
        <end position="362"/>
    </location>
    <ligand>
        <name>ATP</name>
        <dbReference type="ChEBI" id="CHEBI:30616"/>
    </ligand>
</feature>
<dbReference type="InParanoid" id="A0A163MM49"/>
<dbReference type="OMA" id="GYTPCFR"/>
<accession>A0A163MM49</accession>
<dbReference type="InterPro" id="IPR015866">
    <property type="entry name" value="Ser-tRNA-synth_1_N"/>
</dbReference>
<keyword evidence="14" id="KW-1185">Reference proteome</keyword>
<dbReference type="NCBIfam" id="TIGR00414">
    <property type="entry name" value="serS"/>
    <property type="match status" value="1"/>
</dbReference>
<dbReference type="FunFam" id="3.30.930.10:FF:000026">
    <property type="entry name" value="Seryl-tRNA synthetase, cytoplasmic"/>
    <property type="match status" value="1"/>
</dbReference>
<dbReference type="Gene3D" id="1.10.287.40">
    <property type="entry name" value="Serine-tRNA synthetase, tRNA binding domain"/>
    <property type="match status" value="1"/>
</dbReference>
<evidence type="ECO:0000256" key="4">
    <source>
        <dbReference type="ARBA" id="ARBA00022741"/>
    </source>
</evidence>
<feature type="binding site" evidence="10">
    <location>
        <begin position="288"/>
        <end position="291"/>
    </location>
    <ligand>
        <name>ATP</name>
        <dbReference type="ChEBI" id="CHEBI:30616"/>
    </ligand>
</feature>
<evidence type="ECO:0000256" key="1">
    <source>
        <dbReference type="ARBA" id="ARBA00010728"/>
    </source>
</evidence>
<feature type="binding site" evidence="10">
    <location>
        <begin position="272"/>
        <end position="274"/>
    </location>
    <ligand>
        <name>ATP</name>
        <dbReference type="ChEBI" id="CHEBI:30616"/>
    </ligand>
</feature>
<dbReference type="UniPathway" id="UPA00906">
    <property type="reaction ID" value="UER00895"/>
</dbReference>
<dbReference type="InterPro" id="IPR010978">
    <property type="entry name" value="tRNA-bd_arm"/>
</dbReference>
<feature type="coiled-coil region" evidence="11">
    <location>
        <begin position="73"/>
        <end position="100"/>
    </location>
</feature>
<evidence type="ECO:0000256" key="9">
    <source>
        <dbReference type="PIRSR" id="PIRSR001529-1"/>
    </source>
</evidence>
<dbReference type="InterPro" id="IPR006195">
    <property type="entry name" value="aa-tRNA-synth_II"/>
</dbReference>
<dbReference type="InterPro" id="IPR002317">
    <property type="entry name" value="Ser-tRNA-ligase_type_1"/>
</dbReference>
<feature type="binding site" evidence="9">
    <location>
        <position position="295"/>
    </location>
    <ligand>
        <name>L-serine</name>
        <dbReference type="ChEBI" id="CHEBI:33384"/>
    </ligand>
</feature>
<feature type="binding site" evidence="9">
    <location>
        <position position="272"/>
    </location>
    <ligand>
        <name>L-serine</name>
        <dbReference type="ChEBI" id="CHEBI:33384"/>
    </ligand>
</feature>
<evidence type="ECO:0000259" key="12">
    <source>
        <dbReference type="PROSITE" id="PS50862"/>
    </source>
</evidence>
<dbReference type="SUPFAM" id="SSF46589">
    <property type="entry name" value="tRNA-binding arm"/>
    <property type="match status" value="1"/>
</dbReference>
<keyword evidence="7" id="KW-0030">Aminoacyl-tRNA synthetase</keyword>
<evidence type="ECO:0000256" key="2">
    <source>
        <dbReference type="ARBA" id="ARBA00012840"/>
    </source>
</evidence>
<dbReference type="PANTHER" id="PTHR11778">
    <property type="entry name" value="SERYL-TRNA SYNTHETASE"/>
    <property type="match status" value="1"/>
</dbReference>
<keyword evidence="6" id="KW-0648">Protein biosynthesis</keyword>
<dbReference type="PIRSF" id="PIRSF001529">
    <property type="entry name" value="Ser-tRNA-synth_IIa"/>
    <property type="match status" value="1"/>
</dbReference>
<dbReference type="Proteomes" id="UP000078561">
    <property type="component" value="Unassembled WGS sequence"/>
</dbReference>
<dbReference type="Pfam" id="PF00587">
    <property type="entry name" value="tRNA-synt_2b"/>
    <property type="match status" value="1"/>
</dbReference>
<evidence type="ECO:0000256" key="5">
    <source>
        <dbReference type="ARBA" id="ARBA00022840"/>
    </source>
</evidence>
<dbReference type="InterPro" id="IPR033729">
    <property type="entry name" value="SerRS_core"/>
</dbReference>
<evidence type="ECO:0000313" key="14">
    <source>
        <dbReference type="Proteomes" id="UP000078561"/>
    </source>
</evidence>
<name>A0A163MM49_ABSGL</name>
<dbReference type="AlphaFoldDB" id="A0A163MM49"/>
<evidence type="ECO:0000256" key="3">
    <source>
        <dbReference type="ARBA" id="ARBA00022598"/>
    </source>
</evidence>
<dbReference type="Pfam" id="PF02403">
    <property type="entry name" value="Seryl_tRNA_N"/>
    <property type="match status" value="1"/>
</dbReference>
<dbReference type="STRING" id="4829.A0A163MM49"/>
<sequence>MLDINLLLEDRGGNPEAVKESQRRRGDSVEIVDEIISIYKQWVKTQFSSDQKNKEINAVQKEIGKKYKAKEDASELVAKKGQLQKEKDALIAEAKEEETTWKDKLATLGNIVHTSVPTSMNEDNNEVVKTYNHNDVEPVKKTDILSHHEVLSRLDGYDQERGANIAGHRGYFLTGVGVDLNLAMINYGLSFLARRGYKKLMTPFFMRKEMMAKTAQLSQFDEELYKVTGDGDDKYLIATSEQPISAFHAGEWFEKPSEQLPIKYAGYSTCFRKEAGAHGKDTWGIFRVHQFEKIEQFVLTDPEKSWEMFHDMITASEEFFQSLGLSYRVVSIVSGALNNAAAKKYDLEAWFPYQGEYKELVSCSNCTDYQSRNLEIRCGIKKMSDREKKYVHCLNSTLCATERAICGLLETWQREDGLEVPPPLVPYMDGRTFIPYVKPAPAPKK</sequence>
<protein>
    <recommendedName>
        <fullName evidence="2">serine--tRNA ligase</fullName>
        <ecNumber evidence="2">6.1.1.11</ecNumber>
    </recommendedName>
    <alternativeName>
        <fullName evidence="8">Seryl-tRNA synthetase</fullName>
    </alternativeName>
</protein>
<feature type="site" description="Important for serine binding" evidence="9">
    <location>
        <position position="397"/>
    </location>
</feature>
<reference evidence="13" key="1">
    <citation type="submission" date="2016-04" db="EMBL/GenBank/DDBJ databases">
        <authorList>
            <person name="Evans L.H."/>
            <person name="Alamgir A."/>
            <person name="Owens N."/>
            <person name="Weber N.D."/>
            <person name="Virtaneva K."/>
            <person name="Barbian K."/>
            <person name="Babar A."/>
            <person name="Rosenke K."/>
        </authorList>
    </citation>
    <scope>NUCLEOTIDE SEQUENCE [LARGE SCALE GENOMIC DNA]</scope>
    <source>
        <strain evidence="13">CBS 101.48</strain>
    </source>
</reference>
<dbReference type="OrthoDB" id="10264585at2759"/>
<evidence type="ECO:0000256" key="7">
    <source>
        <dbReference type="ARBA" id="ARBA00023146"/>
    </source>
</evidence>
<dbReference type="SUPFAM" id="SSF55681">
    <property type="entry name" value="Class II aaRS and biotin synthetases"/>
    <property type="match status" value="1"/>
</dbReference>
<dbReference type="PRINTS" id="PR00981">
    <property type="entry name" value="TRNASYNTHSER"/>
</dbReference>
<organism evidence="13">
    <name type="scientific">Absidia glauca</name>
    <name type="common">Pin mould</name>
    <dbReference type="NCBI Taxonomy" id="4829"/>
    <lineage>
        <taxon>Eukaryota</taxon>
        <taxon>Fungi</taxon>
        <taxon>Fungi incertae sedis</taxon>
        <taxon>Mucoromycota</taxon>
        <taxon>Mucoromycotina</taxon>
        <taxon>Mucoromycetes</taxon>
        <taxon>Mucorales</taxon>
        <taxon>Cunninghamellaceae</taxon>
        <taxon>Absidia</taxon>
    </lineage>
</organism>
<evidence type="ECO:0000256" key="11">
    <source>
        <dbReference type="SAM" id="Coils"/>
    </source>
</evidence>
<proteinExistence type="inferred from homology"/>
<dbReference type="GO" id="GO:0004828">
    <property type="term" value="F:serine-tRNA ligase activity"/>
    <property type="evidence" value="ECO:0007669"/>
    <property type="project" value="UniProtKB-EC"/>
</dbReference>
<evidence type="ECO:0000313" key="13">
    <source>
        <dbReference type="EMBL" id="SAM06259.1"/>
    </source>
</evidence>
<feature type="domain" description="Aminoacyl-transfer RNA synthetases class-II family profile" evidence="12">
    <location>
        <begin position="143"/>
        <end position="435"/>
    </location>
</feature>
<dbReference type="CDD" id="cd00770">
    <property type="entry name" value="SerRS_core"/>
    <property type="match status" value="1"/>
</dbReference>
<evidence type="ECO:0000256" key="10">
    <source>
        <dbReference type="PIRSR" id="PIRSR001529-2"/>
    </source>
</evidence>
<dbReference type="GO" id="GO:0005524">
    <property type="term" value="F:ATP binding"/>
    <property type="evidence" value="ECO:0007669"/>
    <property type="project" value="UniProtKB-KW"/>
</dbReference>
<feature type="binding site" evidence="9">
    <location>
        <position position="239"/>
    </location>
    <ligand>
        <name>L-serine</name>
        <dbReference type="ChEBI" id="CHEBI:33384"/>
    </ligand>
</feature>
<dbReference type="GO" id="GO:0006434">
    <property type="term" value="P:seryl-tRNA aminoacylation"/>
    <property type="evidence" value="ECO:0007669"/>
    <property type="project" value="InterPro"/>
</dbReference>
<dbReference type="EC" id="6.1.1.11" evidence="2"/>
<feature type="binding site" evidence="9">
    <location>
        <position position="395"/>
    </location>
    <ligand>
        <name>L-serine</name>
        <dbReference type="ChEBI" id="CHEBI:33384"/>
    </ligand>
</feature>
<keyword evidence="4" id="KW-0547">Nucleotide-binding</keyword>
<gene>
    <name evidence="13" type="primary">ABSGL_12147.1 scaffold 12710</name>
</gene>
<dbReference type="FunCoup" id="A0A163MM49">
    <property type="interactions" value="832"/>
</dbReference>